<feature type="transmembrane region" description="Helical" evidence="2">
    <location>
        <begin position="252"/>
        <end position="277"/>
    </location>
</feature>
<keyword evidence="2" id="KW-0812">Transmembrane</keyword>
<accession>A0A397XRJ1</accession>
<evidence type="ECO:0000256" key="2">
    <source>
        <dbReference type="SAM" id="Phobius"/>
    </source>
</evidence>
<dbReference type="GO" id="GO:0015297">
    <property type="term" value="F:antiporter activity"/>
    <property type="evidence" value="ECO:0007669"/>
    <property type="project" value="InterPro"/>
</dbReference>
<dbReference type="Pfam" id="PF01554">
    <property type="entry name" value="MatE"/>
    <property type="match status" value="1"/>
</dbReference>
<dbReference type="PANTHER" id="PTHR11206">
    <property type="entry name" value="MULTIDRUG RESISTANCE PROTEIN"/>
    <property type="match status" value="1"/>
</dbReference>
<dbReference type="AlphaFoldDB" id="A0A397XRJ1"/>
<name>A0A397XRJ1_BRACM</name>
<evidence type="ECO:0000313" key="3">
    <source>
        <dbReference type="EMBL" id="RID40876.1"/>
    </source>
</evidence>
<protein>
    <submittedName>
        <fullName evidence="3">Uncharacterized protein</fullName>
    </submittedName>
</protein>
<evidence type="ECO:0000256" key="1">
    <source>
        <dbReference type="ARBA" id="ARBA00010199"/>
    </source>
</evidence>
<gene>
    <name evidence="3" type="ORF">BRARA_J00884</name>
</gene>
<dbReference type="GO" id="GO:0016020">
    <property type="term" value="C:membrane"/>
    <property type="evidence" value="ECO:0007669"/>
    <property type="project" value="InterPro"/>
</dbReference>
<dbReference type="EMBL" id="CM010637">
    <property type="protein sequence ID" value="RID40876.1"/>
    <property type="molecule type" value="Genomic_DNA"/>
</dbReference>
<reference evidence="3 4" key="1">
    <citation type="submission" date="2018-06" db="EMBL/GenBank/DDBJ databases">
        <title>WGS assembly of Brassica rapa FPsc.</title>
        <authorList>
            <person name="Bowman J."/>
            <person name="Kohchi T."/>
            <person name="Yamato K."/>
            <person name="Jenkins J."/>
            <person name="Shu S."/>
            <person name="Ishizaki K."/>
            <person name="Yamaoka S."/>
            <person name="Nishihama R."/>
            <person name="Nakamura Y."/>
            <person name="Berger F."/>
            <person name="Adam C."/>
            <person name="Aki S."/>
            <person name="Althoff F."/>
            <person name="Araki T."/>
            <person name="Arteaga-Vazquez M."/>
            <person name="Balasubrmanian S."/>
            <person name="Bauer D."/>
            <person name="Boehm C."/>
            <person name="Briginshaw L."/>
            <person name="Caballero-Perez J."/>
            <person name="Catarino B."/>
            <person name="Chen F."/>
            <person name="Chiyoda S."/>
            <person name="Chovatia M."/>
            <person name="Davies K."/>
            <person name="Delmans M."/>
            <person name="Demura T."/>
            <person name="Dierschke T."/>
            <person name="Dolan L."/>
            <person name="Dorantes-Acosta A."/>
            <person name="Eklund D."/>
            <person name="Florent S."/>
            <person name="Flores-Sandoval E."/>
            <person name="Fujiyama A."/>
            <person name="Fukuzawa H."/>
            <person name="Galik B."/>
            <person name="Grimanelli D."/>
            <person name="Grimwood J."/>
            <person name="Grossniklaus U."/>
            <person name="Hamada T."/>
            <person name="Haseloff J."/>
            <person name="Hetherington A."/>
            <person name="Higo A."/>
            <person name="Hirakawa Y."/>
            <person name="Hundley H."/>
            <person name="Ikeda Y."/>
            <person name="Inoue K."/>
            <person name="Inoue S."/>
            <person name="Ishida S."/>
            <person name="Jia Q."/>
            <person name="Kakita M."/>
            <person name="Kanazawa T."/>
            <person name="Kawai Y."/>
            <person name="Kawashima T."/>
            <person name="Kennedy M."/>
            <person name="Kinose K."/>
            <person name="Kinoshita T."/>
            <person name="Kohara Y."/>
            <person name="Koide E."/>
            <person name="Komatsu K."/>
            <person name="Kopischke S."/>
            <person name="Kubo M."/>
            <person name="Kyozuka J."/>
            <person name="Lagercrantz U."/>
            <person name="Lin S."/>
            <person name="Lindquist E."/>
            <person name="Lipzen A."/>
            <person name="Lu C."/>
            <person name="Luna E."/>
            <person name="Martienssen R."/>
            <person name="Minamino N."/>
            <person name="Mizutani M."/>
            <person name="Mizutani M."/>
            <person name="Mochizuki N."/>
            <person name="Monte I."/>
            <person name="Mosher R."/>
            <person name="Nagasaki H."/>
            <person name="Nakagami H."/>
            <person name="Naramoto S."/>
            <person name="Nishitani K."/>
            <person name="Ohtani M."/>
            <person name="Okamoto T."/>
            <person name="Okumura M."/>
            <person name="Phillips J."/>
            <person name="Pollak B."/>
            <person name="Reinders A."/>
            <person name="Roevekamp M."/>
            <person name="Sano R."/>
            <person name="Sawa S."/>
            <person name="Schmid M."/>
            <person name="Shirakawa M."/>
            <person name="Solano R."/>
            <person name="Spunde A."/>
            <person name="Suetsugu N."/>
            <person name="Sugano S."/>
            <person name="Sugiyama A."/>
            <person name="Sun R."/>
            <person name="Suzuki Y."/>
            <person name="Takenaka M."/>
            <person name="Takezawa D."/>
            <person name="Tomogane H."/>
            <person name="Tsuzuki M."/>
            <person name="Ueda T."/>
            <person name="Umeda M."/>
            <person name="Ward J."/>
            <person name="Watanabe Y."/>
            <person name="Yazaki K."/>
            <person name="Yokoyama R."/>
            <person name="Yoshitake Y."/>
            <person name="Yotsui I."/>
            <person name="Zachgo S."/>
            <person name="Schmutz J."/>
        </authorList>
    </citation>
    <scope>NUCLEOTIDE SEQUENCE [LARGE SCALE GENOMIC DNA]</scope>
    <source>
        <strain evidence="4">cv. B-3</strain>
    </source>
</reference>
<dbReference type="Proteomes" id="UP000264353">
    <property type="component" value="Chromosome A10"/>
</dbReference>
<feature type="transmembrane region" description="Helical" evidence="2">
    <location>
        <begin position="320"/>
        <end position="348"/>
    </location>
</feature>
<comment type="similarity">
    <text evidence="1">Belongs to the multi antimicrobial extrusion (MATE) (TC 2.A.66.1) family.</text>
</comment>
<proteinExistence type="inferred from homology"/>
<sequence length="349" mass="39687">MSQSNHVSDEVTIPLLQRMSLHEKMHLLQNYFANEAVPITKIFFLLVFTGDLRSPTLAGCSLALASANITAYYVVSGLTVGTETICSQAIGAKCYNLFQTTIRRGMILLVFTSLHVFLLWINIKRILTMLKHDKKLASIAHTFLLYFVPDLLIQYLLHPLRAFFKTQLKTASINLHSSGERSPLFMMFLFVSYLGFEVKGIALSGDVSNFNLVPFLFIYITFFEEKLSSDEEEVIEESYENSVREWKKLSGLAITSFGLVCLELWFYEMMILIYWCLKKPKVDVASMRIIVQISMTQVGNELGSNRPHGARRDATVELGFGLSILLGLMTLTFMVSVINLYNILLMIYF</sequence>
<feature type="transmembrane region" description="Helical" evidence="2">
    <location>
        <begin position="143"/>
        <end position="164"/>
    </location>
</feature>
<dbReference type="GO" id="GO:0042910">
    <property type="term" value="F:xenobiotic transmembrane transporter activity"/>
    <property type="evidence" value="ECO:0007669"/>
    <property type="project" value="InterPro"/>
</dbReference>
<evidence type="ECO:0000313" key="4">
    <source>
        <dbReference type="Proteomes" id="UP000264353"/>
    </source>
</evidence>
<keyword evidence="2" id="KW-1133">Transmembrane helix</keyword>
<keyword evidence="2" id="KW-0472">Membrane</keyword>
<dbReference type="InterPro" id="IPR002528">
    <property type="entry name" value="MATE_fam"/>
</dbReference>
<organism evidence="3 4">
    <name type="scientific">Brassica campestris</name>
    <name type="common">Field mustard</name>
    <dbReference type="NCBI Taxonomy" id="3711"/>
    <lineage>
        <taxon>Eukaryota</taxon>
        <taxon>Viridiplantae</taxon>
        <taxon>Streptophyta</taxon>
        <taxon>Embryophyta</taxon>
        <taxon>Tracheophyta</taxon>
        <taxon>Spermatophyta</taxon>
        <taxon>Magnoliopsida</taxon>
        <taxon>eudicotyledons</taxon>
        <taxon>Gunneridae</taxon>
        <taxon>Pentapetalae</taxon>
        <taxon>rosids</taxon>
        <taxon>malvids</taxon>
        <taxon>Brassicales</taxon>
        <taxon>Brassicaceae</taxon>
        <taxon>Brassiceae</taxon>
        <taxon>Brassica</taxon>
    </lineage>
</organism>
<feature type="transmembrane region" description="Helical" evidence="2">
    <location>
        <begin position="105"/>
        <end position="123"/>
    </location>
</feature>